<dbReference type="Pfam" id="PF02902">
    <property type="entry name" value="Peptidase_C48"/>
    <property type="match status" value="1"/>
</dbReference>
<evidence type="ECO:0000256" key="2">
    <source>
        <dbReference type="ARBA" id="ARBA00022670"/>
    </source>
</evidence>
<keyword evidence="3" id="KW-0378">Hydrolase</keyword>
<evidence type="ECO:0000313" key="7">
    <source>
        <dbReference type="EnsemblMetazoa" id="XP_028516280.1"/>
    </source>
</evidence>
<organism evidence="7 8">
    <name type="scientific">Exaiptasia diaphana</name>
    <name type="common">Tropical sea anemone</name>
    <name type="synonym">Aiptasia pulchella</name>
    <dbReference type="NCBI Taxonomy" id="2652724"/>
    <lineage>
        <taxon>Eukaryota</taxon>
        <taxon>Metazoa</taxon>
        <taxon>Cnidaria</taxon>
        <taxon>Anthozoa</taxon>
        <taxon>Hexacorallia</taxon>
        <taxon>Actiniaria</taxon>
        <taxon>Aiptasiidae</taxon>
        <taxon>Exaiptasia</taxon>
    </lineage>
</organism>
<dbReference type="OrthoDB" id="5989480at2759"/>
<sequence>MNNPKDSSGSNSSPGVRVGKTSGSNSSGSNNSPGVRGGPTIRLFRSSLIKDVSDSSKLPCNKRCDPSPTLQQQNVDVAAEIRSGLDANTSARFQKETSCIFSDVKQPLLSSLLEGSVKLRGDNLMEKKDIISLIGGHMSDIDNYLTNFAIDKYLDLLASESIAKGLKVKTTEWEKFKRAIGKKPTKKVLKDKGSMLDQDAILVPCNPGNSMHWFLFVALPLEKKISALDSLSSSSTKTTAERAINKMWKLPKEYDEDLDLREWSFHCTLSQDVPQQQNGFDCGVYIALHARSLLLQSPMVSSESISSFRKQMSIELHEQKLHDFASETIIEGSNYAVEVILLWKGPQHQRISLCRFQVFTFVRVQLACTR</sequence>
<dbReference type="RefSeq" id="XP_028516280.1">
    <property type="nucleotide sequence ID" value="XM_028660479.1"/>
</dbReference>
<dbReference type="GO" id="GO:0005634">
    <property type="term" value="C:nucleus"/>
    <property type="evidence" value="ECO:0007669"/>
    <property type="project" value="TreeGrafter"/>
</dbReference>
<keyword evidence="8" id="KW-1185">Reference proteome</keyword>
<feature type="region of interest" description="Disordered" evidence="5">
    <location>
        <begin position="1"/>
        <end position="40"/>
    </location>
</feature>
<dbReference type="KEGG" id="epa:114575500"/>
<dbReference type="InterPro" id="IPR003653">
    <property type="entry name" value="Peptidase_C48_C"/>
</dbReference>
<evidence type="ECO:0000256" key="3">
    <source>
        <dbReference type="ARBA" id="ARBA00022801"/>
    </source>
</evidence>
<dbReference type="PANTHER" id="PTHR12606:SF141">
    <property type="entry name" value="GH15225P-RELATED"/>
    <property type="match status" value="1"/>
</dbReference>
<dbReference type="PROSITE" id="PS50600">
    <property type="entry name" value="ULP_PROTEASE"/>
    <property type="match status" value="1"/>
</dbReference>
<dbReference type="GO" id="GO:0006508">
    <property type="term" value="P:proteolysis"/>
    <property type="evidence" value="ECO:0007669"/>
    <property type="project" value="UniProtKB-KW"/>
</dbReference>
<reference evidence="7" key="1">
    <citation type="submission" date="2022-11" db="UniProtKB">
        <authorList>
            <consortium name="EnsemblMetazoa"/>
        </authorList>
    </citation>
    <scope>IDENTIFICATION</scope>
</reference>
<keyword evidence="2" id="KW-0645">Protease</keyword>
<dbReference type="InterPro" id="IPR038765">
    <property type="entry name" value="Papain-like_cys_pep_sf"/>
</dbReference>
<dbReference type="SUPFAM" id="SSF54001">
    <property type="entry name" value="Cysteine proteinases"/>
    <property type="match status" value="1"/>
</dbReference>
<keyword evidence="4" id="KW-0788">Thiol protease</keyword>
<name>A0A913YLE6_EXADI</name>
<dbReference type="EnsemblMetazoa" id="XM_028660479.1">
    <property type="protein sequence ID" value="XP_028516280.1"/>
    <property type="gene ID" value="LOC114575500"/>
</dbReference>
<dbReference type="PANTHER" id="PTHR12606">
    <property type="entry name" value="SENTRIN/SUMO-SPECIFIC PROTEASE"/>
    <property type="match status" value="1"/>
</dbReference>
<dbReference type="GO" id="GO:0016929">
    <property type="term" value="F:deSUMOylase activity"/>
    <property type="evidence" value="ECO:0007669"/>
    <property type="project" value="TreeGrafter"/>
</dbReference>
<feature type="domain" description="Ubiquitin-like protease family profile" evidence="6">
    <location>
        <begin position="123"/>
        <end position="293"/>
    </location>
</feature>
<dbReference type="Gene3D" id="3.40.395.10">
    <property type="entry name" value="Adenoviral Proteinase, Chain A"/>
    <property type="match status" value="1"/>
</dbReference>
<protein>
    <recommendedName>
        <fullName evidence="6">Ubiquitin-like protease family profile domain-containing protein</fullName>
    </recommendedName>
</protein>
<dbReference type="GO" id="GO:0016926">
    <property type="term" value="P:protein desumoylation"/>
    <property type="evidence" value="ECO:0007669"/>
    <property type="project" value="TreeGrafter"/>
</dbReference>
<dbReference type="Proteomes" id="UP000887567">
    <property type="component" value="Unplaced"/>
</dbReference>
<evidence type="ECO:0000259" key="6">
    <source>
        <dbReference type="PROSITE" id="PS50600"/>
    </source>
</evidence>
<evidence type="ECO:0000313" key="8">
    <source>
        <dbReference type="Proteomes" id="UP000887567"/>
    </source>
</evidence>
<dbReference type="AlphaFoldDB" id="A0A913YLE6"/>
<feature type="compositionally biased region" description="Low complexity" evidence="5">
    <location>
        <begin position="22"/>
        <end position="32"/>
    </location>
</feature>
<accession>A0A913YLE6</accession>
<evidence type="ECO:0000256" key="5">
    <source>
        <dbReference type="SAM" id="MobiDB-lite"/>
    </source>
</evidence>
<feature type="compositionally biased region" description="Polar residues" evidence="5">
    <location>
        <begin position="1"/>
        <end position="14"/>
    </location>
</feature>
<dbReference type="GeneID" id="114575500"/>
<evidence type="ECO:0000256" key="1">
    <source>
        <dbReference type="ARBA" id="ARBA00005234"/>
    </source>
</evidence>
<proteinExistence type="inferred from homology"/>
<comment type="similarity">
    <text evidence="1">Belongs to the peptidase C48 family.</text>
</comment>
<evidence type="ECO:0000256" key="4">
    <source>
        <dbReference type="ARBA" id="ARBA00022807"/>
    </source>
</evidence>